<keyword evidence="5" id="KW-1185">Reference proteome</keyword>
<dbReference type="Pfam" id="PF05593">
    <property type="entry name" value="RHS_repeat"/>
    <property type="match status" value="1"/>
</dbReference>
<feature type="domain" description="Hint" evidence="3">
    <location>
        <begin position="1449"/>
        <end position="1543"/>
    </location>
</feature>
<dbReference type="PROSITE" id="PS50818">
    <property type="entry name" value="INTEIN_C_TER"/>
    <property type="match status" value="1"/>
</dbReference>
<gene>
    <name evidence="4" type="ORF">LQV63_28180</name>
</gene>
<evidence type="ECO:0000256" key="2">
    <source>
        <dbReference type="SAM" id="SignalP"/>
    </source>
</evidence>
<dbReference type="InterPro" id="IPR006530">
    <property type="entry name" value="YD"/>
</dbReference>
<evidence type="ECO:0000313" key="5">
    <source>
        <dbReference type="Proteomes" id="UP001199916"/>
    </source>
</evidence>
<dbReference type="InterPro" id="IPR050708">
    <property type="entry name" value="T6SS_VgrG/RHS"/>
</dbReference>
<comment type="caution">
    <text evidence="4">The sequence shown here is derived from an EMBL/GenBank/DDBJ whole genome shotgun (WGS) entry which is preliminary data.</text>
</comment>
<evidence type="ECO:0000313" key="4">
    <source>
        <dbReference type="EMBL" id="MCE5173145.1"/>
    </source>
</evidence>
<name>A0ABS8YS34_9BACL</name>
<feature type="chain" id="PRO_5045758601" evidence="2">
    <location>
        <begin position="24"/>
        <end position="1761"/>
    </location>
</feature>
<dbReference type="Proteomes" id="UP001199916">
    <property type="component" value="Unassembled WGS sequence"/>
</dbReference>
<keyword evidence="1" id="KW-0677">Repeat</keyword>
<sequence>MKKWIAVILVFLLTITGMPVVSAQEFFSSAGPPLHSPSVTSNVYGAQATFADFNPEELITITSVTERFGVTRDWVQTELLNGYQLHQIYQGLQAQRQGKDYEEFMNHTYPKPSPDPLIAHQEQVKSVSEAVYQASVTEQVYGKKERSVTDLVYGLRMFSGSDPYDEIALRNKPIRLDQSPYSVGSVNDHISTVDGSLRVEETDLVMPGPNGLDFALRRIYDSSLAKDDIYVDRWNGKNSTQETQEEQIFHLGKGWIWDISYIKKVNNNRYIYISGLGTYSLSENDRLLGYPFRDLDFSDTDKYLQTGDRASYELHNLKTGITQYFNHVGKLILIEDKYGNWIQFSYKYEPDVGEVLYRIQSSAREHRYSNAMYISYHRDHTISIEIGDRKVTYKKKRVSKIKNDVLSREQDILTEVIDPLGRSTKYDYGVWNWLNFNLVDSYKYLTGNDRIIFWGKNETIALGVIEHPTKAITEYGFDSVIYRKIGEYAEEQVIRYKARRNYYSSQQNTKKNELILRYNNGDVGQYFDQNFAFSVEVYDKFKTVTYTYDKQYTDYLSPSVIYNTRKAIADQQTNNSQVFTYRYDTARRNPNPIRIEETNYQGGASSASRVTTRTYDRNDWGFIESETNPLGATSRYEYAIVSLRKFGLMNSVLPIDRDMNLRSEYEYDEERGGLMQALSKNDKGEIVQQLNYEYDYAGNPLKIRIKGDTSETVVYQQFNPDFKRFFLSGQIVGVKNVDGSNEVVESSVDYIPETGLPTKFTDGNGNSTAYTYDKIGRITAEVNPDGTKTTIVYDDQANKMFITDPNGLRIEKHFDPLGNLIAETNGRGIAEHAYDENGRLIRKGKFGGQLQIEYEYDAWDRVIKENFLYGVNRIVYDDAANTKTTIDGANNAIRETYDIMNRLIKKEEIKPSGQAVVLARYEYDYAGNVKVAYDGNNNATKYEHDVLGHVIAVTDAGGKTTRYSYSLNGDLVQVRYADGNTNRKRYDDIGRLLEQTDPMRQSKRFYYDGYGNVVKSIDRKGQAQQFGYNNRNLLVSSIAAGETISYTYDAAGKRTAMTDQTGTTSYVYHPSGELATITYPDRTVLSFDYDARGIRKEQSIAAGPYQLRTQSQLNLILPIPRQVDVIDGAGGQLGQFTYTYDGSYNRVSQLQSSIGLNESFAYDGLNLTGIQQKQGEAPFAQYAYTYDNNRNITGKTDNGPSFQFTYDPLNRIKTSNQFNERYTYDVRDNRSTLKSDKVPDIQGASYTYDSRNRLTQVTTEKGITVSYRYNGDGLMVERSEDGVTTRYYYDDRALIVAEGTVNPDGTVGITAAYVHDASGKLLARQVPGQSGLQYYFTNGHGDVTEIRDAQGNLLNRYTYDIWGNPLTEEEQAPNIFRYSGEYWDKTTNLQYLRARWYDPSIGRFITEDPFEGELTNPLSLNPYTYVENNPLTKIDPTGNSAWELCAGSLLCFSAGTKVKTEQGLKPIEEIQVGDKVQTRNEETGELGYNPVEELFQRETDETYHVKVNGTTIITTAEHPFWIAGQGWVEARDLKKGDKLVDLDDQEVPIEDIDVKKERITVYNFRVQGIHNYFVTDLKIWTHNCGGRDGALSGGRMSSSISAPRVGGGGGYSRPANVSRGPAGAKIEIPKNAEQFYKSVLDKGLKSNKGMGNVSKLINSNNPNDYLNAALKRQNLNKAPNSFKEKWSEAGYDFEVRAHPADPLYDKTGSIYRVARRQQGTVPGTNQGYGWEYLGSDGKWYHTSLLKAGNDAAAKATHIQLK</sequence>
<evidence type="ECO:0000256" key="1">
    <source>
        <dbReference type="ARBA" id="ARBA00022737"/>
    </source>
</evidence>
<dbReference type="PANTHER" id="PTHR32305:SF15">
    <property type="entry name" value="PROTEIN RHSA-RELATED"/>
    <property type="match status" value="1"/>
</dbReference>
<dbReference type="NCBIfam" id="TIGR01643">
    <property type="entry name" value="YD_repeat_2x"/>
    <property type="match status" value="6"/>
</dbReference>
<proteinExistence type="predicted"/>
<dbReference type="Pfam" id="PF25023">
    <property type="entry name" value="TEN_YD-shell"/>
    <property type="match status" value="2"/>
</dbReference>
<dbReference type="Pfam" id="PF07591">
    <property type="entry name" value="PT-HINT"/>
    <property type="match status" value="1"/>
</dbReference>
<dbReference type="PROSITE" id="PS50817">
    <property type="entry name" value="INTEIN_N_TER"/>
    <property type="match status" value="1"/>
</dbReference>
<dbReference type="Gene3D" id="2.170.16.10">
    <property type="entry name" value="Hedgehog/Intein (Hint) domain"/>
    <property type="match status" value="1"/>
</dbReference>
<accession>A0ABS8YS34</accession>
<reference evidence="4 5" key="1">
    <citation type="submission" date="2021-11" db="EMBL/GenBank/DDBJ databases">
        <title>Draft genome sequence of Paenibacillus profundus YoMME, a new Gram-positive bacteria with exoelectrogenic properties.</title>
        <authorList>
            <person name="Hubenova Y."/>
            <person name="Hubenova E."/>
            <person name="Manasiev Y."/>
            <person name="Peykov S."/>
            <person name="Mitov M."/>
        </authorList>
    </citation>
    <scope>NUCLEOTIDE SEQUENCE [LARGE SCALE GENOMIC DNA]</scope>
    <source>
        <strain evidence="4 5">YoMME</strain>
    </source>
</reference>
<dbReference type="NCBIfam" id="TIGR03696">
    <property type="entry name" value="Rhs_assc_core"/>
    <property type="match status" value="1"/>
</dbReference>
<dbReference type="InterPro" id="IPR031325">
    <property type="entry name" value="RHS_repeat"/>
</dbReference>
<dbReference type="InterPro" id="IPR036844">
    <property type="entry name" value="Hint_dom_sf"/>
</dbReference>
<dbReference type="RefSeq" id="WP_233699152.1">
    <property type="nucleotide sequence ID" value="NZ_JAJNBZ010000042.1"/>
</dbReference>
<dbReference type="InterPro" id="IPR022385">
    <property type="entry name" value="Rhs_assc_core"/>
</dbReference>
<keyword evidence="2" id="KW-0732">Signal</keyword>
<dbReference type="InterPro" id="IPR056823">
    <property type="entry name" value="TEN-like_YD-shell"/>
</dbReference>
<dbReference type="SMART" id="SM00306">
    <property type="entry name" value="HintN"/>
    <property type="match status" value="1"/>
</dbReference>
<dbReference type="EMBL" id="JAJNBZ010000042">
    <property type="protein sequence ID" value="MCE5173145.1"/>
    <property type="molecule type" value="Genomic_DNA"/>
</dbReference>
<protein>
    <submittedName>
        <fullName evidence="4">Hint domain-containing protein</fullName>
    </submittedName>
</protein>
<dbReference type="Gene3D" id="2.180.10.10">
    <property type="entry name" value="RHS repeat-associated core"/>
    <property type="match status" value="2"/>
</dbReference>
<dbReference type="InterPro" id="IPR006141">
    <property type="entry name" value="Intein_N"/>
</dbReference>
<dbReference type="InterPro" id="IPR030934">
    <property type="entry name" value="Intein_C"/>
</dbReference>
<organism evidence="4 5">
    <name type="scientific">Paenibacillus profundus</name>
    <dbReference type="NCBI Taxonomy" id="1173085"/>
    <lineage>
        <taxon>Bacteria</taxon>
        <taxon>Bacillati</taxon>
        <taxon>Bacillota</taxon>
        <taxon>Bacilli</taxon>
        <taxon>Bacillales</taxon>
        <taxon>Paenibacillaceae</taxon>
        <taxon>Paenibacillus</taxon>
    </lineage>
</organism>
<dbReference type="PANTHER" id="PTHR32305">
    <property type="match status" value="1"/>
</dbReference>
<evidence type="ECO:0000259" key="3">
    <source>
        <dbReference type="SMART" id="SM00306"/>
    </source>
</evidence>
<feature type="signal peptide" evidence="2">
    <location>
        <begin position="1"/>
        <end position="23"/>
    </location>
</feature>
<dbReference type="CDD" id="cd00081">
    <property type="entry name" value="Hint"/>
    <property type="match status" value="1"/>
</dbReference>
<dbReference type="SUPFAM" id="SSF51294">
    <property type="entry name" value="Hedgehog/intein (Hint) domain"/>
    <property type="match status" value="1"/>
</dbReference>
<dbReference type="InterPro" id="IPR003587">
    <property type="entry name" value="Hint_dom_N"/>
</dbReference>